<sequence>MSGTDRETLAVYNGKAADYAKQNETHLREDPRLREFINACKPGGRVLDLGCGPGTSSAVMAAAGLCPLAMDASAEMIALANQLKGVDTCQASFDDLAGANIYDGIWANFSLLHAPRTKFPHHLTSLREALRTGAPFYIALKLGKGEARDALGRYYTYYEEDELINLLRTAGFTPHNRTTGESTGLDGALARWVSVACHG</sequence>
<dbReference type="AlphaFoldDB" id="A0A1L3I0X4"/>
<evidence type="ECO:0000313" key="4">
    <source>
        <dbReference type="EMBL" id="APG45772.1"/>
    </source>
</evidence>
<dbReference type="PANTHER" id="PTHR43861:SF1">
    <property type="entry name" value="TRANS-ACONITATE 2-METHYLTRANSFERASE"/>
    <property type="match status" value="1"/>
</dbReference>
<dbReference type="Gene3D" id="3.40.50.150">
    <property type="entry name" value="Vaccinia Virus protein VP39"/>
    <property type="match status" value="1"/>
</dbReference>
<dbReference type="STRING" id="1844006.PhaeoP97_00321"/>
<keyword evidence="1 4" id="KW-0489">Methyltransferase</keyword>
<dbReference type="Proteomes" id="UP000183859">
    <property type="component" value="Chromosome"/>
</dbReference>
<evidence type="ECO:0000259" key="3">
    <source>
        <dbReference type="Pfam" id="PF13649"/>
    </source>
</evidence>
<protein>
    <submittedName>
        <fullName evidence="4">Putative methyltransferase</fullName>
    </submittedName>
</protein>
<keyword evidence="2 4" id="KW-0808">Transferase</keyword>
<dbReference type="InterPro" id="IPR041698">
    <property type="entry name" value="Methyltransf_25"/>
</dbReference>
<name>A0A1L3I0X4_9RHOB</name>
<accession>A0A1L3I0X4</accession>
<organism evidence="4 5">
    <name type="scientific">Phaeobacter porticola</name>
    <dbReference type="NCBI Taxonomy" id="1844006"/>
    <lineage>
        <taxon>Bacteria</taxon>
        <taxon>Pseudomonadati</taxon>
        <taxon>Pseudomonadota</taxon>
        <taxon>Alphaproteobacteria</taxon>
        <taxon>Rhodobacterales</taxon>
        <taxon>Roseobacteraceae</taxon>
        <taxon>Phaeobacter</taxon>
    </lineage>
</organism>
<dbReference type="GO" id="GO:0008168">
    <property type="term" value="F:methyltransferase activity"/>
    <property type="evidence" value="ECO:0007669"/>
    <property type="project" value="UniProtKB-KW"/>
</dbReference>
<feature type="domain" description="Methyltransferase" evidence="3">
    <location>
        <begin position="46"/>
        <end position="133"/>
    </location>
</feature>
<dbReference type="EMBL" id="CP016364">
    <property type="protein sequence ID" value="APG45772.1"/>
    <property type="molecule type" value="Genomic_DNA"/>
</dbReference>
<keyword evidence="5" id="KW-1185">Reference proteome</keyword>
<dbReference type="PANTHER" id="PTHR43861">
    <property type="entry name" value="TRANS-ACONITATE 2-METHYLTRANSFERASE-RELATED"/>
    <property type="match status" value="1"/>
</dbReference>
<evidence type="ECO:0000256" key="2">
    <source>
        <dbReference type="ARBA" id="ARBA00022679"/>
    </source>
</evidence>
<reference evidence="5" key="1">
    <citation type="submission" date="2016-07" db="EMBL/GenBank/DDBJ databases">
        <title>Phaeobacter portensis sp. nov., a tropodithietic acid producing bacterium isolated from a German harbor.</title>
        <authorList>
            <person name="Freese H.M."/>
            <person name="Bunk B."/>
            <person name="Breider S."/>
            <person name="Brinkhoff T."/>
        </authorList>
    </citation>
    <scope>NUCLEOTIDE SEQUENCE [LARGE SCALE GENOMIC DNA]</scope>
    <source>
        <strain evidence="5">P97</strain>
    </source>
</reference>
<gene>
    <name evidence="4" type="ORF">PhaeoP97_00321</name>
</gene>
<dbReference type="GO" id="GO:0032259">
    <property type="term" value="P:methylation"/>
    <property type="evidence" value="ECO:0007669"/>
    <property type="project" value="UniProtKB-KW"/>
</dbReference>
<dbReference type="SUPFAM" id="SSF53335">
    <property type="entry name" value="S-adenosyl-L-methionine-dependent methyltransferases"/>
    <property type="match status" value="1"/>
</dbReference>
<dbReference type="RefSeq" id="WP_072503583.1">
    <property type="nucleotide sequence ID" value="NZ_CP016364.1"/>
</dbReference>
<dbReference type="KEGG" id="php:PhaeoP97_00321"/>
<dbReference type="InterPro" id="IPR029063">
    <property type="entry name" value="SAM-dependent_MTases_sf"/>
</dbReference>
<dbReference type="OrthoDB" id="9804312at2"/>
<dbReference type="CDD" id="cd02440">
    <property type="entry name" value="AdoMet_MTases"/>
    <property type="match status" value="1"/>
</dbReference>
<proteinExistence type="predicted"/>
<evidence type="ECO:0000313" key="5">
    <source>
        <dbReference type="Proteomes" id="UP000183859"/>
    </source>
</evidence>
<evidence type="ECO:0000256" key="1">
    <source>
        <dbReference type="ARBA" id="ARBA00022603"/>
    </source>
</evidence>
<dbReference type="Pfam" id="PF13649">
    <property type="entry name" value="Methyltransf_25"/>
    <property type="match status" value="1"/>
</dbReference>